<dbReference type="EMBL" id="AMCI01005395">
    <property type="protein sequence ID" value="EJW96217.1"/>
    <property type="molecule type" value="Genomic_DNA"/>
</dbReference>
<comment type="caution">
    <text evidence="1">The sequence shown here is derived from an EMBL/GenBank/DDBJ whole genome shotgun (WGS) entry which is preliminary data.</text>
</comment>
<organism evidence="1">
    <name type="scientific">gut metagenome</name>
    <dbReference type="NCBI Taxonomy" id="749906"/>
    <lineage>
        <taxon>unclassified sequences</taxon>
        <taxon>metagenomes</taxon>
        <taxon>organismal metagenomes</taxon>
    </lineage>
</organism>
<protein>
    <submittedName>
        <fullName evidence="1">Uncharacterized protein</fullName>
    </submittedName>
</protein>
<accession>J9G333</accession>
<reference evidence="1" key="1">
    <citation type="journal article" date="2012" name="PLoS ONE">
        <title>Gene sets for utilization of primary and secondary nutrition supplies in the distal gut of endangered iberian lynx.</title>
        <authorList>
            <person name="Alcaide M."/>
            <person name="Messina E."/>
            <person name="Richter M."/>
            <person name="Bargiela R."/>
            <person name="Peplies J."/>
            <person name="Huws S.A."/>
            <person name="Newbold C.J."/>
            <person name="Golyshin P.N."/>
            <person name="Simon M.A."/>
            <person name="Lopez G."/>
            <person name="Yakimov M.M."/>
            <person name="Ferrer M."/>
        </authorList>
    </citation>
    <scope>NUCLEOTIDE SEQUENCE</scope>
</reference>
<name>J9G333_9ZZZZ</name>
<sequence>MVSLSHSFQLSHNLILVVKSRLCKLGFTDITQCTAVRIIYYKILMKAGRTINAYIHRLRKRASGYLCFTIHPISFLYSDLL</sequence>
<gene>
    <name evidence="1" type="ORF">EVA_15678</name>
</gene>
<dbReference type="AlphaFoldDB" id="J9G333"/>
<evidence type="ECO:0000313" key="1">
    <source>
        <dbReference type="EMBL" id="EJW96217.1"/>
    </source>
</evidence>
<proteinExistence type="predicted"/>